<keyword evidence="1" id="KW-0732">Signal</keyword>
<dbReference type="Proteomes" id="UP000660680">
    <property type="component" value="Unassembled WGS sequence"/>
</dbReference>
<reference evidence="2" key="1">
    <citation type="journal article" date="2014" name="Int. J. Syst. Evol. Microbiol.">
        <title>Complete genome sequence of Corynebacterium casei LMG S-19264T (=DSM 44701T), isolated from a smear-ripened cheese.</title>
        <authorList>
            <consortium name="US DOE Joint Genome Institute (JGI-PGF)"/>
            <person name="Walter F."/>
            <person name="Albersmeier A."/>
            <person name="Kalinowski J."/>
            <person name="Ruckert C."/>
        </authorList>
    </citation>
    <scope>NUCLEOTIDE SEQUENCE</scope>
    <source>
        <strain evidence="2">JCM 3276</strain>
    </source>
</reference>
<dbReference type="EMBL" id="BMRB01000003">
    <property type="protein sequence ID" value="GGS41586.1"/>
    <property type="molecule type" value="Genomic_DNA"/>
</dbReference>
<sequence>MSPKRSEVTLMKPVPRRTLSALAMAAAALVAFAPTAVAVPHTANFACEGDSPMGAQHFDFAQDAEVTAPATVSPGAGFTIVIDPAPNTIPSSVNGYTVRRVQNLALKVPIPANSTYVSATLSGGSNVGTTNISVSNGIATITASGPINGGATFELPTVTARLTAGSSGTIETKLYGTSYSNPGLTFTAVVATFLGNVNVPTRCYPNPNPVITTTTIA</sequence>
<gene>
    <name evidence="2" type="ORF">GCM10010171_40340</name>
</gene>
<evidence type="ECO:0000256" key="1">
    <source>
        <dbReference type="SAM" id="SignalP"/>
    </source>
</evidence>
<feature type="signal peptide" evidence="1">
    <location>
        <begin position="1"/>
        <end position="38"/>
    </location>
</feature>
<protein>
    <submittedName>
        <fullName evidence="2">Cyclase</fullName>
    </submittedName>
</protein>
<comment type="caution">
    <text evidence="2">The sequence shown here is derived from an EMBL/GenBank/DDBJ whole genome shotgun (WGS) entry which is preliminary data.</text>
</comment>
<name>A0A918GKL6_9PSEU</name>
<dbReference type="AlphaFoldDB" id="A0A918GKL6"/>
<feature type="chain" id="PRO_5037248838" evidence="1">
    <location>
        <begin position="39"/>
        <end position="217"/>
    </location>
</feature>
<reference evidence="2" key="2">
    <citation type="submission" date="2020-09" db="EMBL/GenBank/DDBJ databases">
        <authorList>
            <person name="Sun Q."/>
            <person name="Ohkuma M."/>
        </authorList>
    </citation>
    <scope>NUCLEOTIDE SEQUENCE</scope>
    <source>
        <strain evidence="2">JCM 3276</strain>
    </source>
</reference>
<evidence type="ECO:0000313" key="3">
    <source>
        <dbReference type="Proteomes" id="UP000660680"/>
    </source>
</evidence>
<accession>A0A918GKL6</accession>
<keyword evidence="3" id="KW-1185">Reference proteome</keyword>
<proteinExistence type="predicted"/>
<evidence type="ECO:0000313" key="2">
    <source>
        <dbReference type="EMBL" id="GGS41586.1"/>
    </source>
</evidence>
<organism evidence="2 3">
    <name type="scientific">Actinokineospora fastidiosa</name>
    <dbReference type="NCBI Taxonomy" id="1816"/>
    <lineage>
        <taxon>Bacteria</taxon>
        <taxon>Bacillati</taxon>
        <taxon>Actinomycetota</taxon>
        <taxon>Actinomycetes</taxon>
        <taxon>Pseudonocardiales</taxon>
        <taxon>Pseudonocardiaceae</taxon>
        <taxon>Actinokineospora</taxon>
    </lineage>
</organism>